<dbReference type="SUPFAM" id="SSF53850">
    <property type="entry name" value="Periplasmic binding protein-like II"/>
    <property type="match status" value="1"/>
</dbReference>
<accession>A0A3B0WTS7</accession>
<dbReference type="PANTHER" id="PTHR30024">
    <property type="entry name" value="ALIPHATIC SULFONATES-BINDING PROTEIN-RELATED"/>
    <property type="match status" value="1"/>
</dbReference>
<proteinExistence type="predicted"/>
<protein>
    <submittedName>
        <fullName evidence="2">ABC transporter, substrate-binding protein (Cluster 12, methionine/phosphonates)</fullName>
    </submittedName>
</protein>
<dbReference type="Gene3D" id="3.40.190.10">
    <property type="entry name" value="Periplasmic binding protein-like II"/>
    <property type="match status" value="2"/>
</dbReference>
<sequence>MFNKLKVQGLTQGFMILYLIFASNVKVALAESQKIYTVGVVPQFEAHKLFSIWRPLLDDLEKHTKLKFQLVGSPNIEEFEEKLLNGQFDFAYIDPYQATMKTITYTPLLRDHNKKLQGILVVRKDSPITDVKQLDGKNIAFPSPNSLGASLLIRAELHNNYAIKINPRYVTTHDSVYLNVIYKNVQAGGGVQKTLKQQNSKISNQLRVLYRTQKVAPHAFAANRSVNKKIIEKVKQALLNMAKTKTGSALLAKIPIAKMGTASTDDYLPLKKMKLDSFRVSH</sequence>
<organism evidence="2">
    <name type="scientific">hydrothermal vent metagenome</name>
    <dbReference type="NCBI Taxonomy" id="652676"/>
    <lineage>
        <taxon>unclassified sequences</taxon>
        <taxon>metagenomes</taxon>
        <taxon>ecological metagenomes</taxon>
    </lineage>
</organism>
<dbReference type="SMART" id="SM00062">
    <property type="entry name" value="PBPb"/>
    <property type="match status" value="1"/>
</dbReference>
<dbReference type="AlphaFoldDB" id="A0A3B0WTS7"/>
<reference evidence="2" key="1">
    <citation type="submission" date="2018-06" db="EMBL/GenBank/DDBJ databases">
        <authorList>
            <person name="Zhirakovskaya E."/>
        </authorList>
    </citation>
    <scope>NUCLEOTIDE SEQUENCE</scope>
</reference>
<dbReference type="EMBL" id="UOFH01000087">
    <property type="protein sequence ID" value="VAW59508.1"/>
    <property type="molecule type" value="Genomic_DNA"/>
</dbReference>
<evidence type="ECO:0000313" key="2">
    <source>
        <dbReference type="EMBL" id="VAW59508.1"/>
    </source>
</evidence>
<evidence type="ECO:0000259" key="1">
    <source>
        <dbReference type="SMART" id="SM00062"/>
    </source>
</evidence>
<gene>
    <name evidence="2" type="ORF">MNBD_GAMMA08-833</name>
</gene>
<feature type="domain" description="Solute-binding protein family 3/N-terminal" evidence="1">
    <location>
        <begin position="35"/>
        <end position="258"/>
    </location>
</feature>
<dbReference type="PANTHER" id="PTHR30024:SF17">
    <property type="entry name" value="SOLUTE-BINDING PROTEIN FAMILY 3_N-TERMINAL DOMAIN-CONTAINING PROTEIN"/>
    <property type="match status" value="1"/>
</dbReference>
<dbReference type="InterPro" id="IPR001638">
    <property type="entry name" value="Solute-binding_3/MltF_N"/>
</dbReference>
<dbReference type="Pfam" id="PF12974">
    <property type="entry name" value="Phosphonate-bd"/>
    <property type="match status" value="1"/>
</dbReference>
<name>A0A3B0WTS7_9ZZZZ</name>